<name>A0ABM0K496_APLCA</name>
<evidence type="ECO:0000256" key="3">
    <source>
        <dbReference type="ARBA" id="ARBA00022630"/>
    </source>
</evidence>
<gene>
    <name evidence="8" type="primary">LOC101851369</name>
</gene>
<dbReference type="PANTHER" id="PTHR11552">
    <property type="entry name" value="GLUCOSE-METHANOL-CHOLINE GMC OXIDOREDUCTASE"/>
    <property type="match status" value="1"/>
</dbReference>
<dbReference type="Pfam" id="PF00732">
    <property type="entry name" value="GMC_oxred_N"/>
    <property type="match status" value="1"/>
</dbReference>
<dbReference type="GeneID" id="101851369"/>
<dbReference type="PANTHER" id="PTHR11552:SF147">
    <property type="entry name" value="CHOLINE DEHYDROGENASE, MITOCHONDRIAL"/>
    <property type="match status" value="1"/>
</dbReference>
<evidence type="ECO:0000256" key="4">
    <source>
        <dbReference type="ARBA" id="ARBA00022827"/>
    </source>
</evidence>
<keyword evidence="4" id="KW-0274">FAD</keyword>
<organism evidence="7 8">
    <name type="scientific">Aplysia californica</name>
    <name type="common">California sea hare</name>
    <dbReference type="NCBI Taxonomy" id="6500"/>
    <lineage>
        <taxon>Eukaryota</taxon>
        <taxon>Metazoa</taxon>
        <taxon>Spiralia</taxon>
        <taxon>Lophotrochozoa</taxon>
        <taxon>Mollusca</taxon>
        <taxon>Gastropoda</taxon>
        <taxon>Heterobranchia</taxon>
        <taxon>Euthyneura</taxon>
        <taxon>Tectipleura</taxon>
        <taxon>Aplysiida</taxon>
        <taxon>Aplysioidea</taxon>
        <taxon>Aplysiidae</taxon>
        <taxon>Aplysia</taxon>
    </lineage>
</organism>
<feature type="domain" description="Glucose-methanol-choline oxidoreductase C-terminal" evidence="6">
    <location>
        <begin position="156"/>
        <end position="298"/>
    </location>
</feature>
<keyword evidence="7" id="KW-1185">Reference proteome</keyword>
<dbReference type="InterPro" id="IPR007867">
    <property type="entry name" value="GMC_OxRtase_C"/>
</dbReference>
<dbReference type="SUPFAM" id="SSF54373">
    <property type="entry name" value="FAD-linked reductases, C-terminal domain"/>
    <property type="match status" value="1"/>
</dbReference>
<proteinExistence type="inferred from homology"/>
<evidence type="ECO:0000256" key="1">
    <source>
        <dbReference type="ARBA" id="ARBA00001974"/>
    </source>
</evidence>
<evidence type="ECO:0000256" key="2">
    <source>
        <dbReference type="ARBA" id="ARBA00010790"/>
    </source>
</evidence>
<sequence>MASTIYPSSPQTPQILMLSGVGPAKQLRDLGIQVKADLPVGQNLQDHVFFYVPISISQEISVKEGAVDTPWAYLQHALFRSGPLGRHAQENMFFTSLSEETKSMDWPELQILFFSRRMSRHSMRAVSYDPDLIDELTPFREATQNGWICRPSLLRPRSVGNLSLSSRDPFDDPVIHANYLGRREDMDVLMKGLEICQKVVKSKTMAQIGSRLTESKSISVCRQHKFDSPAYWECYIRATLLTIYHPSGTCKMGGANDASRVVDTTLRVKGVAGLRVIDASVMPFIVSANPHAGILMMAEKMADVIRGRAALSPEDLV</sequence>
<dbReference type="InterPro" id="IPR012132">
    <property type="entry name" value="GMC_OxRdtase"/>
</dbReference>
<comment type="similarity">
    <text evidence="2">Belongs to the GMC oxidoreductase family.</text>
</comment>
<comment type="cofactor">
    <cofactor evidence="1">
        <name>FAD</name>
        <dbReference type="ChEBI" id="CHEBI:57692"/>
    </cofactor>
</comment>
<protein>
    <submittedName>
        <fullName evidence="8">Glucose dehydrogenase [FAD, quinone]</fullName>
    </submittedName>
</protein>
<dbReference type="InterPro" id="IPR000172">
    <property type="entry name" value="GMC_OxRdtase_N"/>
</dbReference>
<dbReference type="SUPFAM" id="SSF51905">
    <property type="entry name" value="FAD/NAD(P)-binding domain"/>
    <property type="match status" value="1"/>
</dbReference>
<dbReference type="Gene3D" id="3.50.50.60">
    <property type="entry name" value="FAD/NAD(P)-binding domain"/>
    <property type="match status" value="1"/>
</dbReference>
<dbReference type="Proteomes" id="UP000694888">
    <property type="component" value="Unplaced"/>
</dbReference>
<dbReference type="Gene3D" id="3.30.560.10">
    <property type="entry name" value="Glucose Oxidase, domain 3"/>
    <property type="match status" value="1"/>
</dbReference>
<reference evidence="8" key="1">
    <citation type="submission" date="2025-08" db="UniProtKB">
        <authorList>
            <consortium name="RefSeq"/>
        </authorList>
    </citation>
    <scope>IDENTIFICATION</scope>
</reference>
<keyword evidence="3" id="KW-0285">Flavoprotein</keyword>
<evidence type="ECO:0000313" key="7">
    <source>
        <dbReference type="Proteomes" id="UP000694888"/>
    </source>
</evidence>
<dbReference type="Pfam" id="PF05199">
    <property type="entry name" value="GMC_oxred_C"/>
    <property type="match status" value="1"/>
</dbReference>
<evidence type="ECO:0000313" key="8">
    <source>
        <dbReference type="RefSeq" id="XP_005108386.1"/>
    </source>
</evidence>
<evidence type="ECO:0000259" key="6">
    <source>
        <dbReference type="Pfam" id="PF05199"/>
    </source>
</evidence>
<feature type="domain" description="Glucose-methanol-choline oxidoreductase N-terminal" evidence="5">
    <location>
        <begin position="10"/>
        <end position="48"/>
    </location>
</feature>
<evidence type="ECO:0000259" key="5">
    <source>
        <dbReference type="Pfam" id="PF00732"/>
    </source>
</evidence>
<dbReference type="InterPro" id="IPR036188">
    <property type="entry name" value="FAD/NAD-bd_sf"/>
</dbReference>
<dbReference type="RefSeq" id="XP_005108386.1">
    <property type="nucleotide sequence ID" value="XM_005108329.3"/>
</dbReference>
<accession>A0ABM0K496</accession>